<dbReference type="Gene3D" id="1.10.287.70">
    <property type="match status" value="1"/>
</dbReference>
<keyword evidence="1" id="KW-0812">Transmembrane</keyword>
<feature type="transmembrane region" description="Helical" evidence="1">
    <location>
        <begin position="22"/>
        <end position="49"/>
    </location>
</feature>
<gene>
    <name evidence="2" type="ORF">TCHU04912_LOCUS14174</name>
</gene>
<dbReference type="AlphaFoldDB" id="A0A7S1SXQ1"/>
<organism evidence="2">
    <name type="scientific">Tetraselmis chuii</name>
    <dbReference type="NCBI Taxonomy" id="63592"/>
    <lineage>
        <taxon>Eukaryota</taxon>
        <taxon>Viridiplantae</taxon>
        <taxon>Chlorophyta</taxon>
        <taxon>core chlorophytes</taxon>
        <taxon>Chlorodendrophyceae</taxon>
        <taxon>Chlorodendrales</taxon>
        <taxon>Chlorodendraceae</taxon>
        <taxon>Tetraselmis</taxon>
    </lineage>
</organism>
<reference evidence="2" key="1">
    <citation type="submission" date="2021-01" db="EMBL/GenBank/DDBJ databases">
        <authorList>
            <person name="Corre E."/>
            <person name="Pelletier E."/>
            <person name="Niang G."/>
            <person name="Scheremetjew M."/>
            <person name="Finn R."/>
            <person name="Kale V."/>
            <person name="Holt S."/>
            <person name="Cochrane G."/>
            <person name="Meng A."/>
            <person name="Brown T."/>
            <person name="Cohen L."/>
        </authorList>
    </citation>
    <scope>NUCLEOTIDE SEQUENCE</scope>
    <source>
        <strain evidence="2">PLY429</strain>
    </source>
</reference>
<dbReference type="EMBL" id="HBGG01027503">
    <property type="protein sequence ID" value="CAD9211935.1"/>
    <property type="molecule type" value="Transcribed_RNA"/>
</dbReference>
<evidence type="ECO:0000256" key="1">
    <source>
        <dbReference type="SAM" id="Phobius"/>
    </source>
</evidence>
<evidence type="ECO:0000313" key="2">
    <source>
        <dbReference type="EMBL" id="CAD9211935.1"/>
    </source>
</evidence>
<name>A0A7S1SXQ1_9CHLO</name>
<evidence type="ECO:0008006" key="3">
    <source>
        <dbReference type="Google" id="ProtNLM"/>
    </source>
</evidence>
<proteinExistence type="predicted"/>
<sequence length="152" mass="17083">MVTQFAILIGDNAPDYADDGTLFVYVVIYVFVCTLALLNFLLAIVVAGYDSVREKALENQVATSFAADAWGVPVDGGRWLRHGRWPSKVRILNTLFRLYPVEFSDPESQVFMGESEFVSMVQEASRGKASPRDALLLFAHYQRYPFLLAKSH</sequence>
<keyword evidence="1" id="KW-0472">Membrane</keyword>
<protein>
    <recommendedName>
        <fullName evidence="3">Ion transport domain-containing protein</fullName>
    </recommendedName>
</protein>
<keyword evidence="1" id="KW-1133">Transmembrane helix</keyword>
<accession>A0A7S1SXQ1</accession>